<dbReference type="Proteomes" id="UP000510938">
    <property type="component" value="Chromosome"/>
</dbReference>
<protein>
    <submittedName>
        <fullName evidence="1">Uncharacterized protein</fullName>
    </submittedName>
</protein>
<dbReference type="AlphaFoldDB" id="A0A7H9DXW9"/>
<evidence type="ECO:0000313" key="2">
    <source>
        <dbReference type="Proteomes" id="UP000510938"/>
    </source>
</evidence>
<gene>
    <name evidence="1" type="ORF">O998_00740</name>
</gene>
<proteinExistence type="predicted"/>
<dbReference type="EMBL" id="CP046639">
    <property type="protein sequence ID" value="QLL66432.1"/>
    <property type="molecule type" value="Genomic_DNA"/>
</dbReference>
<organism evidence="1 2">
    <name type="scientific">Anaplasma phagocytophilum str. Norway variant1</name>
    <dbReference type="NCBI Taxonomy" id="1392506"/>
    <lineage>
        <taxon>Bacteria</taxon>
        <taxon>Pseudomonadati</taxon>
        <taxon>Pseudomonadota</taxon>
        <taxon>Alphaproteobacteria</taxon>
        <taxon>Rickettsiales</taxon>
        <taxon>Anaplasmataceae</taxon>
        <taxon>Anaplasma</taxon>
        <taxon>phagocytophilum group</taxon>
    </lineage>
</organism>
<sequence>MMLLLDRLITLLLLLLKPPVKTSFSLLRLLGFLIPVLIRRFVMGIMRLALVTLQQGIKLSLVVQLTRHSVAI</sequence>
<reference evidence="1 2" key="1">
    <citation type="submission" date="2019-12" db="EMBL/GenBank/DDBJ databases">
        <title>A sheep strain of Anaplasma phagocytophilum contains multiple genomes.</title>
        <authorList>
            <person name="Barbet A.F."/>
            <person name="Crosby F.L."/>
            <person name="Eskeland S."/>
            <person name="Stuen S."/>
            <person name="Granquist E.G."/>
            <person name="Munderloh U.G."/>
        </authorList>
    </citation>
    <scope>NUCLEOTIDE SEQUENCE [LARGE SCALE GENOMIC DNA]</scope>
    <source>
        <strain evidence="1 2">Norway Variant 1</strain>
    </source>
</reference>
<name>A0A7H9DXW9_ANAPH</name>
<evidence type="ECO:0000313" key="1">
    <source>
        <dbReference type="EMBL" id="QLL66432.1"/>
    </source>
</evidence>
<accession>A0A7H9DXW9</accession>